<feature type="domain" description="C2H2-type" evidence="2">
    <location>
        <begin position="110"/>
        <end position="131"/>
    </location>
</feature>
<feature type="non-terminal residue" evidence="3">
    <location>
        <position position="1"/>
    </location>
</feature>
<protein>
    <recommendedName>
        <fullName evidence="2">C2H2-type domain-containing protein</fullName>
    </recommendedName>
</protein>
<evidence type="ECO:0000313" key="4">
    <source>
        <dbReference type="EMBL" id="JAS98001.1"/>
    </source>
</evidence>
<evidence type="ECO:0000259" key="2">
    <source>
        <dbReference type="PROSITE" id="PS00028"/>
    </source>
</evidence>
<feature type="compositionally biased region" description="Polar residues" evidence="1">
    <location>
        <begin position="48"/>
        <end position="57"/>
    </location>
</feature>
<reference evidence="3" key="1">
    <citation type="submission" date="2015-11" db="EMBL/GenBank/DDBJ databases">
        <title>De novo transcriptome assembly of four potential Pierce s Disease insect vectors from Arizona vineyards.</title>
        <authorList>
            <person name="Tassone E.E."/>
        </authorList>
    </citation>
    <scope>NUCLEOTIDE SEQUENCE</scope>
</reference>
<accession>A0A1B6J3Y9</accession>
<dbReference type="EMBL" id="GECU01013817">
    <property type="protein sequence ID" value="JAS93889.1"/>
    <property type="molecule type" value="Transcribed_RNA"/>
</dbReference>
<feature type="region of interest" description="Disordered" evidence="1">
    <location>
        <begin position="48"/>
        <end position="70"/>
    </location>
</feature>
<dbReference type="InterPro" id="IPR013087">
    <property type="entry name" value="Znf_C2H2_type"/>
</dbReference>
<gene>
    <name evidence="4" type="ORF">g.7057</name>
    <name evidence="3" type="ORF">g.7058</name>
</gene>
<evidence type="ECO:0000256" key="1">
    <source>
        <dbReference type="SAM" id="MobiDB-lite"/>
    </source>
</evidence>
<evidence type="ECO:0000313" key="3">
    <source>
        <dbReference type="EMBL" id="JAS93889.1"/>
    </source>
</evidence>
<dbReference type="AlphaFoldDB" id="A0A1B6J3Y9"/>
<organism evidence="3">
    <name type="scientific">Homalodisca liturata</name>
    <dbReference type="NCBI Taxonomy" id="320908"/>
    <lineage>
        <taxon>Eukaryota</taxon>
        <taxon>Metazoa</taxon>
        <taxon>Ecdysozoa</taxon>
        <taxon>Arthropoda</taxon>
        <taxon>Hexapoda</taxon>
        <taxon>Insecta</taxon>
        <taxon>Pterygota</taxon>
        <taxon>Neoptera</taxon>
        <taxon>Paraneoptera</taxon>
        <taxon>Hemiptera</taxon>
        <taxon>Auchenorrhyncha</taxon>
        <taxon>Membracoidea</taxon>
        <taxon>Cicadellidae</taxon>
        <taxon>Cicadellinae</taxon>
        <taxon>Proconiini</taxon>
        <taxon>Homalodisca</taxon>
    </lineage>
</organism>
<dbReference type="PROSITE" id="PS00028">
    <property type="entry name" value="ZINC_FINGER_C2H2_1"/>
    <property type="match status" value="1"/>
</dbReference>
<sequence>VSSIEGDKQLVANRELNSSCRTNKEQSKRCALETDEFNSTYLISSDSKFGSKTSLEQTETDRPSDNEKSYVASAECSKTACEFDKTRFTKNPKHQNKKIRLMKKNKPLICDYCHLVFKTKLEMLYHRSEVHSRQSLYF</sequence>
<dbReference type="EMBL" id="GECU01009705">
    <property type="protein sequence ID" value="JAS98001.1"/>
    <property type="molecule type" value="Transcribed_RNA"/>
</dbReference>
<name>A0A1B6J3Y9_9HEMI</name>
<feature type="compositionally biased region" description="Basic and acidic residues" evidence="1">
    <location>
        <begin position="59"/>
        <end position="68"/>
    </location>
</feature>
<proteinExistence type="predicted"/>